<dbReference type="SUPFAM" id="SSF141571">
    <property type="entry name" value="Pentapeptide repeat-like"/>
    <property type="match status" value="1"/>
</dbReference>
<name>D7WFD2_9CORY</name>
<evidence type="ECO:0000313" key="2">
    <source>
        <dbReference type="Proteomes" id="UP000004208"/>
    </source>
</evidence>
<dbReference type="HOGENOM" id="CLU_1018264_0_0_11"/>
<dbReference type="Proteomes" id="UP000004208">
    <property type="component" value="Unassembled WGS sequence"/>
</dbReference>
<gene>
    <name evidence="1" type="ORF">HMPREF0291_12224</name>
</gene>
<reference evidence="1" key="1">
    <citation type="submission" date="2010-06" db="EMBL/GenBank/DDBJ databases">
        <authorList>
            <person name="Muzny D."/>
            <person name="Qin X."/>
            <person name="Buhay C."/>
            <person name="Dugan-Rocha S."/>
            <person name="Ding Y."/>
            <person name="Chen G."/>
            <person name="Hawes A."/>
            <person name="Holder M."/>
            <person name="Jhangiani S."/>
            <person name="Johnson A."/>
            <person name="Khan Z."/>
            <person name="Li Z."/>
            <person name="Liu W."/>
            <person name="Liu X."/>
            <person name="Perez L."/>
            <person name="Shen H."/>
            <person name="Wang Q."/>
            <person name="Watt J."/>
            <person name="Xi L."/>
            <person name="Xin Y."/>
            <person name="Zhou J."/>
            <person name="Deng J."/>
            <person name="Jiang H."/>
            <person name="Liu Y."/>
            <person name="Qu J."/>
            <person name="Song X.-Z."/>
            <person name="Zhang L."/>
            <person name="Villasana D."/>
            <person name="Johnson A."/>
            <person name="Liu J."/>
            <person name="Liyanage D."/>
            <person name="Lorensuhewa L."/>
            <person name="Robinson T."/>
            <person name="Song A."/>
            <person name="Song B.-B."/>
            <person name="Dinh H."/>
            <person name="Thornton R."/>
            <person name="Coyle M."/>
            <person name="Francisco L."/>
            <person name="Jackson L."/>
            <person name="Javaid M."/>
            <person name="Korchina V."/>
            <person name="Kovar C."/>
            <person name="Mata R."/>
            <person name="Mathew T."/>
            <person name="Ngo R."/>
            <person name="Nguyen L."/>
            <person name="Nguyen N."/>
            <person name="Okwuonu G."/>
            <person name="Ongeri F."/>
            <person name="Pham C."/>
            <person name="Simmons D."/>
            <person name="Wilczek-Boney K."/>
            <person name="Hale W."/>
            <person name="Jakkamsetti A."/>
            <person name="Pham P."/>
            <person name="Ruth R."/>
            <person name="San Lucas F."/>
            <person name="Warren J."/>
            <person name="Zhang J."/>
            <person name="Zhao Z."/>
            <person name="Zhou C."/>
            <person name="Zhu D."/>
            <person name="Lee S."/>
            <person name="Bess C."/>
            <person name="Blankenburg K."/>
            <person name="Forbes L."/>
            <person name="Fu Q."/>
            <person name="Gubbala S."/>
            <person name="Hirani K."/>
            <person name="Jayaseelan J.C."/>
            <person name="Lara F."/>
            <person name="Munidasa M."/>
            <person name="Palculict T."/>
            <person name="Patil S."/>
            <person name="Pu L.-L."/>
            <person name="Saada N."/>
            <person name="Tang L."/>
            <person name="Weissenberger G."/>
            <person name="Zhu Y."/>
            <person name="Hemphill L."/>
            <person name="Shang Y."/>
            <person name="Youmans B."/>
            <person name="Ayvaz T."/>
            <person name="Ross M."/>
            <person name="Santibanez J."/>
            <person name="Aqrawi P."/>
            <person name="Gross S."/>
            <person name="Joshi V."/>
            <person name="Fowler G."/>
            <person name="Nazareth L."/>
            <person name="Reid J."/>
            <person name="Worley K."/>
            <person name="Petrosino J."/>
            <person name="Highlander S."/>
            <person name="Gibbs R."/>
        </authorList>
    </citation>
    <scope>NUCLEOTIDE SEQUENCE [LARGE SCALE GENOMIC DNA]</scope>
    <source>
        <strain evidence="1">ATCC 33030</strain>
    </source>
</reference>
<dbReference type="PANTHER" id="PTHR42999">
    <property type="entry name" value="ANTIBIOTIC RESISTANCE PROTEIN MCBG"/>
    <property type="match status" value="1"/>
</dbReference>
<proteinExistence type="predicted"/>
<dbReference type="AlphaFoldDB" id="D7WFD2"/>
<protein>
    <recommendedName>
        <fullName evidence="3">Pentapeptide repeat protein</fullName>
    </recommendedName>
</protein>
<dbReference type="STRING" id="585529.HMPREF0291_12224"/>
<dbReference type="Pfam" id="PF13576">
    <property type="entry name" value="Pentapeptide_3"/>
    <property type="match status" value="1"/>
</dbReference>
<dbReference type="InterPro" id="IPR001646">
    <property type="entry name" value="5peptide_repeat"/>
</dbReference>
<dbReference type="Gene3D" id="2.160.20.80">
    <property type="entry name" value="E3 ubiquitin-protein ligase SopA"/>
    <property type="match status" value="1"/>
</dbReference>
<dbReference type="eggNOG" id="ENOG5030G2S">
    <property type="taxonomic scope" value="Bacteria"/>
</dbReference>
<keyword evidence="2" id="KW-1185">Reference proteome</keyword>
<evidence type="ECO:0000313" key="1">
    <source>
        <dbReference type="EMBL" id="EFK54566.1"/>
    </source>
</evidence>
<dbReference type="OrthoDB" id="4407219at2"/>
<dbReference type="InterPro" id="IPR052949">
    <property type="entry name" value="PA_immunity-related"/>
</dbReference>
<sequence>MADPANALPDKVTGPVDNMLFDEHVFESVTFHGALFRNCTFNAVAFHNCTFRTVRFENCRIQQPRFEKSTVEHIALIDTAVISPVHPLKGDWFDRISGSTLTDVVLCKGKFLYDIVEHTTISGHLEDVNFMEHHTKTQLDEVDLSQCTLANVSFTGVPMQRVKLSEHDQSFVDENWIQTAEELHRLTLSYFDDDDSRKRKAAEQLFNIIEGDASNFRSKYDLRRPDLESLGYDERRGARYIDELSGTTKPEWIREPIAELYAEVGWTPSSPTR</sequence>
<organism evidence="1 2">
    <name type="scientific">Corynebacterium genitalium ATCC 33030</name>
    <dbReference type="NCBI Taxonomy" id="585529"/>
    <lineage>
        <taxon>Bacteria</taxon>
        <taxon>Bacillati</taxon>
        <taxon>Actinomycetota</taxon>
        <taxon>Actinomycetes</taxon>
        <taxon>Mycobacteriales</taxon>
        <taxon>Corynebacteriaceae</taxon>
        <taxon>Corynebacterium</taxon>
    </lineage>
</organism>
<comment type="caution">
    <text evidence="1">The sequence shown here is derived from an EMBL/GenBank/DDBJ whole genome shotgun (WGS) entry which is preliminary data.</text>
</comment>
<evidence type="ECO:0008006" key="3">
    <source>
        <dbReference type="Google" id="ProtNLM"/>
    </source>
</evidence>
<accession>D7WFD2</accession>
<dbReference type="PANTHER" id="PTHR42999:SF1">
    <property type="entry name" value="PENTAPEPTIDE REPEAT-CONTAINING PROTEIN"/>
    <property type="match status" value="1"/>
</dbReference>
<dbReference type="RefSeq" id="WP_005291575.1">
    <property type="nucleotide sequence ID" value="NZ_CM000961.1"/>
</dbReference>
<dbReference type="EMBL" id="ACLJ02000003">
    <property type="protein sequence ID" value="EFK54566.1"/>
    <property type="molecule type" value="Genomic_DNA"/>
</dbReference>